<keyword evidence="2" id="KW-1185">Reference proteome</keyword>
<dbReference type="RefSeq" id="WP_301481160.1">
    <property type="nucleotide sequence ID" value="NZ_JASMRX010000030.1"/>
</dbReference>
<dbReference type="Proteomes" id="UP001176500">
    <property type="component" value="Unassembled WGS sequence"/>
</dbReference>
<name>A0ABT8LX93_9GAMM</name>
<protein>
    <submittedName>
        <fullName evidence="1">Cro/CI family transcriptional regulator</fullName>
    </submittedName>
</protein>
<gene>
    <name evidence="1" type="ORF">QO199_23125</name>
</gene>
<reference evidence="1" key="1">
    <citation type="submission" date="2023-05" db="EMBL/GenBank/DDBJ databases">
        <title>Cannabis rhizosphere genomes.</title>
        <authorList>
            <person name="Goff K.L."/>
        </authorList>
    </citation>
    <scope>NUCLEOTIDE SEQUENCE</scope>
    <source>
        <strain evidence="1">SPPC 2817</strain>
    </source>
</reference>
<organism evidence="1 2">
    <name type="scientific">Serratia bockelmannii</name>
    <dbReference type="NCBI Taxonomy" id="2703793"/>
    <lineage>
        <taxon>Bacteria</taxon>
        <taxon>Pseudomonadati</taxon>
        <taxon>Pseudomonadota</taxon>
        <taxon>Gammaproteobacteria</taxon>
        <taxon>Enterobacterales</taxon>
        <taxon>Yersiniaceae</taxon>
        <taxon>Serratia</taxon>
    </lineage>
</organism>
<evidence type="ECO:0000313" key="1">
    <source>
        <dbReference type="EMBL" id="MDN6881536.1"/>
    </source>
</evidence>
<evidence type="ECO:0000313" key="2">
    <source>
        <dbReference type="Proteomes" id="UP001176500"/>
    </source>
</evidence>
<proteinExistence type="predicted"/>
<sequence>MYKSEAIKYFGNLTKLAQAAGVKLPSASAWGELIPEKRAARLERFTEGALKYDPALYQQSTKAA</sequence>
<dbReference type="Pfam" id="PF14549">
    <property type="entry name" value="P22_Cro"/>
    <property type="match status" value="1"/>
</dbReference>
<accession>A0ABT8LX93</accession>
<dbReference type="EMBL" id="JASMRX010000030">
    <property type="protein sequence ID" value="MDN6881536.1"/>
    <property type="molecule type" value="Genomic_DNA"/>
</dbReference>
<comment type="caution">
    <text evidence="1">The sequence shown here is derived from an EMBL/GenBank/DDBJ whole genome shotgun (WGS) entry which is preliminary data.</text>
</comment>